<accession>A0A1J6WFS2</accession>
<dbReference type="GO" id="GO:0046872">
    <property type="term" value="F:metal ion binding"/>
    <property type="evidence" value="ECO:0007669"/>
    <property type="project" value="UniProtKB-KW"/>
</dbReference>
<comment type="similarity">
    <text evidence="1 7">Belongs to the UPF0758 family.</text>
</comment>
<dbReference type="InterPro" id="IPR046778">
    <property type="entry name" value="UPF0758_N"/>
</dbReference>
<gene>
    <name evidence="9" type="ORF">BHE18_19625</name>
</gene>
<dbReference type="NCBIfam" id="TIGR00608">
    <property type="entry name" value="radc"/>
    <property type="match status" value="1"/>
</dbReference>
<name>A0A1J6WFS2_9BACI</name>
<dbReference type="GO" id="GO:0006508">
    <property type="term" value="P:proteolysis"/>
    <property type="evidence" value="ECO:0007669"/>
    <property type="project" value="UniProtKB-KW"/>
</dbReference>
<evidence type="ECO:0000313" key="10">
    <source>
        <dbReference type="Proteomes" id="UP000182062"/>
    </source>
</evidence>
<evidence type="ECO:0000256" key="6">
    <source>
        <dbReference type="ARBA" id="ARBA00023049"/>
    </source>
</evidence>
<dbReference type="PANTHER" id="PTHR30471:SF3">
    <property type="entry name" value="UPF0758 PROTEIN YEES-RELATED"/>
    <property type="match status" value="1"/>
</dbReference>
<evidence type="ECO:0000259" key="8">
    <source>
        <dbReference type="PROSITE" id="PS50249"/>
    </source>
</evidence>
<protein>
    <recommendedName>
        <fullName evidence="8">MPN domain-containing protein</fullName>
    </recommendedName>
</protein>
<dbReference type="GO" id="GO:0008237">
    <property type="term" value="F:metallopeptidase activity"/>
    <property type="evidence" value="ECO:0007669"/>
    <property type="project" value="UniProtKB-KW"/>
</dbReference>
<dbReference type="Proteomes" id="UP000182062">
    <property type="component" value="Unassembled WGS sequence"/>
</dbReference>
<keyword evidence="5" id="KW-0862">Zinc</keyword>
<dbReference type="Pfam" id="PF04002">
    <property type="entry name" value="RadC"/>
    <property type="match status" value="1"/>
</dbReference>
<dbReference type="EMBL" id="MINN01000096">
    <property type="protein sequence ID" value="OIU70728.1"/>
    <property type="molecule type" value="Genomic_DNA"/>
</dbReference>
<dbReference type="InterPro" id="IPR001405">
    <property type="entry name" value="UPF0758"/>
</dbReference>
<dbReference type="CDD" id="cd08071">
    <property type="entry name" value="MPN_DUF2466"/>
    <property type="match status" value="1"/>
</dbReference>
<keyword evidence="6" id="KW-0482">Metalloprotease</keyword>
<organism evidence="9 10">
    <name type="scientific">Rossellomorea aquimaris</name>
    <dbReference type="NCBI Taxonomy" id="189382"/>
    <lineage>
        <taxon>Bacteria</taxon>
        <taxon>Bacillati</taxon>
        <taxon>Bacillota</taxon>
        <taxon>Bacilli</taxon>
        <taxon>Bacillales</taxon>
        <taxon>Bacillaceae</taxon>
        <taxon>Rossellomorea</taxon>
    </lineage>
</organism>
<reference evidence="9 10" key="1">
    <citation type="submission" date="2016-09" db="EMBL/GenBank/DDBJ databases">
        <title>Bacillus aquimaris SAMM genome sequence reveals colonization and biosurfactant production capacities.</title>
        <authorList>
            <person name="Waghmode S.R."/>
            <person name="Suryavanshi M.V."/>
        </authorList>
    </citation>
    <scope>NUCLEOTIDE SEQUENCE [LARGE SCALE GENOMIC DNA]</scope>
    <source>
        <strain evidence="9 10">SAMM</strain>
    </source>
</reference>
<dbReference type="RefSeq" id="WP_071619078.1">
    <property type="nucleotide sequence ID" value="NZ_MINN01000096.1"/>
</dbReference>
<dbReference type="PROSITE" id="PS50249">
    <property type="entry name" value="MPN"/>
    <property type="match status" value="1"/>
</dbReference>
<dbReference type="AlphaFoldDB" id="A0A1J6WFS2"/>
<evidence type="ECO:0000313" key="9">
    <source>
        <dbReference type="EMBL" id="OIU70728.1"/>
    </source>
</evidence>
<dbReference type="InterPro" id="IPR025657">
    <property type="entry name" value="RadC_JAB"/>
</dbReference>
<dbReference type="Gene3D" id="3.40.140.10">
    <property type="entry name" value="Cytidine Deaminase, domain 2"/>
    <property type="match status" value="1"/>
</dbReference>
<evidence type="ECO:0000256" key="1">
    <source>
        <dbReference type="ARBA" id="ARBA00010243"/>
    </source>
</evidence>
<proteinExistence type="inferred from homology"/>
<dbReference type="SUPFAM" id="SSF47781">
    <property type="entry name" value="RuvA domain 2-like"/>
    <property type="match status" value="1"/>
</dbReference>
<dbReference type="SUPFAM" id="SSF102712">
    <property type="entry name" value="JAB1/MPN domain"/>
    <property type="match status" value="1"/>
</dbReference>
<evidence type="ECO:0000256" key="5">
    <source>
        <dbReference type="ARBA" id="ARBA00022833"/>
    </source>
</evidence>
<keyword evidence="2" id="KW-0645">Protease</keyword>
<dbReference type="InterPro" id="IPR037518">
    <property type="entry name" value="MPN"/>
</dbReference>
<evidence type="ECO:0000256" key="2">
    <source>
        <dbReference type="ARBA" id="ARBA00022670"/>
    </source>
</evidence>
<keyword evidence="4" id="KW-0378">Hydrolase</keyword>
<dbReference type="PROSITE" id="PS01302">
    <property type="entry name" value="UPF0758"/>
    <property type="match status" value="1"/>
</dbReference>
<keyword evidence="10" id="KW-1185">Reference proteome</keyword>
<evidence type="ECO:0000256" key="3">
    <source>
        <dbReference type="ARBA" id="ARBA00022723"/>
    </source>
</evidence>
<dbReference type="InterPro" id="IPR010994">
    <property type="entry name" value="RuvA_2-like"/>
</dbReference>
<dbReference type="NCBIfam" id="NF000642">
    <property type="entry name" value="PRK00024.1"/>
    <property type="match status" value="1"/>
</dbReference>
<dbReference type="Pfam" id="PF20582">
    <property type="entry name" value="UPF0758_N"/>
    <property type="match status" value="1"/>
</dbReference>
<dbReference type="PANTHER" id="PTHR30471">
    <property type="entry name" value="DNA REPAIR PROTEIN RADC"/>
    <property type="match status" value="1"/>
</dbReference>
<comment type="caution">
    <text evidence="9">The sequence shown here is derived from an EMBL/GenBank/DDBJ whole genome shotgun (WGS) entry which is preliminary data.</text>
</comment>
<dbReference type="Gene3D" id="1.10.150.20">
    <property type="entry name" value="5' to 3' exonuclease, C-terminal subdomain"/>
    <property type="match status" value="1"/>
</dbReference>
<feature type="domain" description="MPN" evidence="8">
    <location>
        <begin position="112"/>
        <end position="234"/>
    </location>
</feature>
<sequence>MEKTLEKPNNLMIRDFPLDERPRERLIQSGAASLSNQELLAILLRTGTKSESVLQLSNRLLTSFDGLNLLKDASLEEITKTKGIGLAKAVQIMAAVELGRRIGNLAFDDRYSIRSPEDGANYVMNDMRFLAQEHFVCLYLNTKNQVLHKQTIFIGSLNASIVHPREVFKEAFRRSAASIICVHNHPSGDPTPSREDIEVTKRLVECGRIIGIDILDHLIIGEKKFISLKEKGYL</sequence>
<dbReference type="InterPro" id="IPR020891">
    <property type="entry name" value="UPF0758_CS"/>
</dbReference>
<evidence type="ECO:0000256" key="7">
    <source>
        <dbReference type="RuleBase" id="RU003797"/>
    </source>
</evidence>
<evidence type="ECO:0000256" key="4">
    <source>
        <dbReference type="ARBA" id="ARBA00022801"/>
    </source>
</evidence>
<keyword evidence="3" id="KW-0479">Metal-binding</keyword>